<dbReference type="Proteomes" id="UP000320359">
    <property type="component" value="Unassembled WGS sequence"/>
</dbReference>
<dbReference type="AlphaFoldDB" id="A0A552X5T6"/>
<dbReference type="OrthoDB" id="6398548at2"/>
<protein>
    <submittedName>
        <fullName evidence="1">Uncharacterized protein</fullName>
    </submittedName>
</protein>
<evidence type="ECO:0000313" key="2">
    <source>
        <dbReference type="Proteomes" id="UP000320359"/>
    </source>
</evidence>
<evidence type="ECO:0000313" key="1">
    <source>
        <dbReference type="EMBL" id="TRW50381.1"/>
    </source>
</evidence>
<keyword evidence="2" id="KW-1185">Reference proteome</keyword>
<reference evidence="1 2" key="1">
    <citation type="submission" date="2019-07" db="EMBL/GenBank/DDBJ databases">
        <authorList>
            <person name="Yang M."/>
            <person name="Zhao D."/>
            <person name="Xiang H."/>
        </authorList>
    </citation>
    <scope>NUCLEOTIDE SEQUENCE [LARGE SCALE GENOMIC DNA]</scope>
    <source>
        <strain evidence="1 2">IM1326</strain>
    </source>
</reference>
<organism evidence="1 2">
    <name type="scientific">Aliidiomarina halalkaliphila</name>
    <dbReference type="NCBI Taxonomy" id="2593535"/>
    <lineage>
        <taxon>Bacteria</taxon>
        <taxon>Pseudomonadati</taxon>
        <taxon>Pseudomonadota</taxon>
        <taxon>Gammaproteobacteria</taxon>
        <taxon>Alteromonadales</taxon>
        <taxon>Idiomarinaceae</taxon>
        <taxon>Aliidiomarina</taxon>
    </lineage>
</organism>
<dbReference type="RefSeq" id="WP_143235317.1">
    <property type="nucleotide sequence ID" value="NZ_VJWL01000001.1"/>
</dbReference>
<dbReference type="EMBL" id="VJWL01000001">
    <property type="protein sequence ID" value="TRW50381.1"/>
    <property type="molecule type" value="Genomic_DNA"/>
</dbReference>
<gene>
    <name evidence="1" type="ORF">FM042_05995</name>
</gene>
<name>A0A552X5T6_9GAMM</name>
<comment type="caution">
    <text evidence="1">The sequence shown here is derived from an EMBL/GenBank/DDBJ whole genome shotgun (WGS) entry which is preliminary data.</text>
</comment>
<sequence length="181" mass="20398">MILLVSCSRDDVARSAWPSGQLPTIEHQMQELNNFQLGPWRGCNVDFERGQIWGVAGYQNYWVCRGTVSGEHRYAITLLAAPGNETGQQVKLEFRRGHEQGMNALLGVFFRLAGVDNDQERLRMRSDVSRYLITPPDVRAMVQASVTPNNLIMEMGYNIPRSGYTTLEINAHITALADELE</sequence>
<proteinExistence type="predicted"/>
<accession>A0A552X5T6</accession>